<evidence type="ECO:0000313" key="3">
    <source>
        <dbReference type="Proteomes" id="UP000027129"/>
    </source>
</evidence>
<dbReference type="InterPro" id="IPR011663">
    <property type="entry name" value="UTRA"/>
</dbReference>
<name>A0ABR4RN84_9LACO</name>
<protein>
    <submittedName>
        <fullName evidence="2">Transcriptional regulator protein</fullName>
    </submittedName>
</protein>
<dbReference type="SMART" id="SM00866">
    <property type="entry name" value="UTRA"/>
    <property type="match status" value="1"/>
</dbReference>
<dbReference type="Pfam" id="PF07702">
    <property type="entry name" value="UTRA"/>
    <property type="match status" value="1"/>
</dbReference>
<organism evidence="2 3">
    <name type="scientific">Ligilactobacillus animalis</name>
    <dbReference type="NCBI Taxonomy" id="1605"/>
    <lineage>
        <taxon>Bacteria</taxon>
        <taxon>Bacillati</taxon>
        <taxon>Bacillota</taxon>
        <taxon>Bacilli</taxon>
        <taxon>Lactobacillales</taxon>
        <taxon>Lactobacillaceae</taxon>
        <taxon>Ligilactobacillus</taxon>
    </lineage>
</organism>
<accession>A0ABR4RN84</accession>
<dbReference type="InterPro" id="IPR028978">
    <property type="entry name" value="Chorismate_lyase_/UTRA_dom_sf"/>
</dbReference>
<evidence type="ECO:0000313" key="2">
    <source>
        <dbReference type="EMBL" id="KDA45539.1"/>
    </source>
</evidence>
<dbReference type="SUPFAM" id="SSF64288">
    <property type="entry name" value="Chorismate lyase-like"/>
    <property type="match status" value="1"/>
</dbReference>
<comment type="caution">
    <text evidence="2">The sequence shown here is derived from an EMBL/GenBank/DDBJ whole genome shotgun (WGS) entry which is preliminary data.</text>
</comment>
<dbReference type="EMBL" id="JMHU01000019">
    <property type="protein sequence ID" value="KDA45539.1"/>
    <property type="molecule type" value="Genomic_DNA"/>
</dbReference>
<feature type="domain" description="UbiC transcription regulator-associated" evidence="1">
    <location>
        <begin position="1"/>
        <end position="122"/>
    </location>
</feature>
<sequence>MTQLGLTSTDFYYVIERVRRAKQIPYIYHCTYLPERFVTHPHDLSYYNSIYTQMKNEFKIHLNTEPFVEYNQIILPTPKKIAALLEISEETPTVKQERTTTLSLSGQIIEYICSYKRWEYYKIKL</sequence>
<keyword evidence="3" id="KW-1185">Reference proteome</keyword>
<dbReference type="Gene3D" id="3.40.1410.10">
    <property type="entry name" value="Chorismate lyase-like"/>
    <property type="match status" value="1"/>
</dbReference>
<proteinExistence type="predicted"/>
<reference evidence="2 3" key="1">
    <citation type="submission" date="2014-04" db="EMBL/GenBank/DDBJ databases">
        <title>Draft Genome Sequence of Lactobacillus animalis 381-IL-28.</title>
        <authorList>
            <person name="Sturino J.M."/>
            <person name="Rajendran M."/>
            <person name="Altermann E."/>
        </authorList>
    </citation>
    <scope>NUCLEOTIDE SEQUENCE [LARGE SCALE GENOMIC DNA]</scope>
    <source>
        <strain evidence="2 3">381-IL-28</strain>
    </source>
</reference>
<evidence type="ECO:0000259" key="1">
    <source>
        <dbReference type="SMART" id="SM00866"/>
    </source>
</evidence>
<gene>
    <name evidence="2" type="ORF">Lani381_1387</name>
</gene>
<dbReference type="Proteomes" id="UP000027129">
    <property type="component" value="Unassembled WGS sequence"/>
</dbReference>